<dbReference type="AlphaFoldDB" id="A0A2K8PN67"/>
<accession>A0A2K8PN67</accession>
<dbReference type="Gene3D" id="3.40.50.150">
    <property type="entry name" value="Vaccinia Virus protein VP39"/>
    <property type="match status" value="1"/>
</dbReference>
<evidence type="ECO:0000256" key="4">
    <source>
        <dbReference type="ARBA" id="ARBA00022691"/>
    </source>
</evidence>
<dbReference type="EC" id="2.1.1.79" evidence="6"/>
<dbReference type="PANTHER" id="PTHR43667:SF2">
    <property type="entry name" value="FATTY ACID C-METHYL TRANSFERASE"/>
    <property type="match status" value="1"/>
</dbReference>
<evidence type="ECO:0000256" key="2">
    <source>
        <dbReference type="ARBA" id="ARBA00022603"/>
    </source>
</evidence>
<protein>
    <submittedName>
        <fullName evidence="6">Cyclopropane-fatty-acyl-phospholipid synthase</fullName>
        <ecNumber evidence="6">2.1.1.79</ecNumber>
    </submittedName>
</protein>
<sequence length="405" mass="45138">MTLTTLPDVPPCSRTRAAVGRMIIRRALDRLPLQVKMGPEGLLGQGGPAMAVHDPAAFERRITAGGLIGFGESYVAGEWDARDPVAVLTVLAGHVAALVPAPLQRLRGLWAARQPAERRNTRSGSRTNVEWHYDLSNELFAEFLDPTMTYSSAVFRALPAGAAELPAAQHRKIDMLLDLAGVGPDTRLLEIGTGWGELALRAARRGARVVTLTLSREQRELAMRRIAAAGVADRVEVRLCDYRDAHGWYDAIVSVEMIEAVGVEYWPVYFRALDRLLEPGGRVALQAITMPHERMLATKDTYTWIQKYIFPGGMLPSVRVVEEMAREHTGLRVVRCEGYGAHYAQTLRLWRERFAERSERVAELGFDERFRRMWTFYLAYCEAGFASGYLDVHQFLLTGGEGGGR</sequence>
<dbReference type="Pfam" id="PF02353">
    <property type="entry name" value="CMAS"/>
    <property type="match status" value="1"/>
</dbReference>
<proteinExistence type="inferred from homology"/>
<keyword evidence="7" id="KW-1185">Reference proteome</keyword>
<evidence type="ECO:0000313" key="6">
    <source>
        <dbReference type="EMBL" id="ATZ28197.1"/>
    </source>
</evidence>
<keyword evidence="4" id="KW-0949">S-adenosyl-L-methionine</keyword>
<dbReference type="GO" id="GO:0008825">
    <property type="term" value="F:cyclopropane-fatty-acyl-phospholipid synthase activity"/>
    <property type="evidence" value="ECO:0007669"/>
    <property type="project" value="UniProtKB-EC"/>
</dbReference>
<dbReference type="InterPro" id="IPR003333">
    <property type="entry name" value="CMAS"/>
</dbReference>
<dbReference type="Proteomes" id="UP000231791">
    <property type="component" value="Chromosome"/>
</dbReference>
<organism evidence="6 7">
    <name type="scientific">Streptomyces lavendulae subsp. lavendulae</name>
    <dbReference type="NCBI Taxonomy" id="58340"/>
    <lineage>
        <taxon>Bacteria</taxon>
        <taxon>Bacillati</taxon>
        <taxon>Actinomycetota</taxon>
        <taxon>Actinomycetes</taxon>
        <taxon>Kitasatosporales</taxon>
        <taxon>Streptomycetaceae</taxon>
        <taxon>Streptomyces</taxon>
    </lineage>
</organism>
<evidence type="ECO:0000256" key="1">
    <source>
        <dbReference type="ARBA" id="ARBA00010815"/>
    </source>
</evidence>
<dbReference type="SUPFAM" id="SSF53335">
    <property type="entry name" value="S-adenosyl-L-methionine-dependent methyltransferases"/>
    <property type="match status" value="1"/>
</dbReference>
<dbReference type="EMBL" id="CP024985">
    <property type="protein sequence ID" value="ATZ28197.1"/>
    <property type="molecule type" value="Genomic_DNA"/>
</dbReference>
<keyword evidence="3 6" id="KW-0808">Transferase</keyword>
<dbReference type="PIRSF" id="PIRSF003085">
    <property type="entry name" value="CMAS"/>
    <property type="match status" value="1"/>
</dbReference>
<gene>
    <name evidence="6" type="primary">cfa3</name>
    <name evidence="6" type="ORF">SLAV_32125</name>
</gene>
<evidence type="ECO:0000313" key="7">
    <source>
        <dbReference type="Proteomes" id="UP000231791"/>
    </source>
</evidence>
<comment type="similarity">
    <text evidence="1">Belongs to the CFA/CMAS family.</text>
</comment>
<dbReference type="InterPro" id="IPR029063">
    <property type="entry name" value="SAM-dependent_MTases_sf"/>
</dbReference>
<dbReference type="CDD" id="cd02440">
    <property type="entry name" value="AdoMet_MTases"/>
    <property type="match status" value="1"/>
</dbReference>
<dbReference type="InterPro" id="IPR050723">
    <property type="entry name" value="CFA/CMAS"/>
</dbReference>
<name>A0A2K8PN67_STRLA</name>
<keyword evidence="5" id="KW-0443">Lipid metabolism</keyword>
<dbReference type="GO" id="GO:0032259">
    <property type="term" value="P:methylation"/>
    <property type="evidence" value="ECO:0007669"/>
    <property type="project" value="UniProtKB-KW"/>
</dbReference>
<reference evidence="6 7" key="1">
    <citation type="submission" date="2017-11" db="EMBL/GenBank/DDBJ databases">
        <title>Complete genome sequence of Streptomyces lavendulae subsp. lavendulae CCM 3239 (formerly 'Streptomyces aureofaciens CCM 3239'), the producer of the angucycline-type antibiotic auricin.</title>
        <authorList>
            <person name="Busche T."/>
            <person name="Novakova R."/>
            <person name="Al'Dilaimi A."/>
            <person name="Homerova D."/>
            <person name="Feckova L."/>
            <person name="Rezuchova B."/>
            <person name="Mingyar E."/>
            <person name="Csolleiova D."/>
            <person name="Bekeova C."/>
            <person name="Winkler A."/>
            <person name="Sevcikova B."/>
            <person name="Kalinowski J."/>
            <person name="Kormanec J."/>
            <person name="Ruckert C."/>
        </authorList>
    </citation>
    <scope>NUCLEOTIDE SEQUENCE [LARGE SCALE GENOMIC DNA]</scope>
    <source>
        <strain evidence="6 7">CCM 3239</strain>
    </source>
</reference>
<dbReference type="KEGG" id="slx:SLAV_32125"/>
<dbReference type="GO" id="GO:0008610">
    <property type="term" value="P:lipid biosynthetic process"/>
    <property type="evidence" value="ECO:0007669"/>
    <property type="project" value="InterPro"/>
</dbReference>
<dbReference type="PANTHER" id="PTHR43667">
    <property type="entry name" value="CYCLOPROPANE-FATTY-ACYL-PHOSPHOLIPID SYNTHASE"/>
    <property type="match status" value="1"/>
</dbReference>
<evidence type="ECO:0000256" key="5">
    <source>
        <dbReference type="ARBA" id="ARBA00023098"/>
    </source>
</evidence>
<evidence type="ECO:0000256" key="3">
    <source>
        <dbReference type="ARBA" id="ARBA00022679"/>
    </source>
</evidence>
<keyword evidence="2 6" id="KW-0489">Methyltransferase</keyword>